<evidence type="ECO:0000313" key="2">
    <source>
        <dbReference type="Proteomes" id="UP001611415"/>
    </source>
</evidence>
<comment type="caution">
    <text evidence="1">The sequence shown here is derived from an EMBL/GenBank/DDBJ whole genome shotgun (WGS) entry which is preliminary data.</text>
</comment>
<dbReference type="SUPFAM" id="SSF54427">
    <property type="entry name" value="NTF2-like"/>
    <property type="match status" value="1"/>
</dbReference>
<dbReference type="Proteomes" id="UP001611415">
    <property type="component" value="Unassembled WGS sequence"/>
</dbReference>
<evidence type="ECO:0000313" key="1">
    <source>
        <dbReference type="EMBL" id="MFI2474349.1"/>
    </source>
</evidence>
<reference evidence="1 2" key="1">
    <citation type="submission" date="2024-10" db="EMBL/GenBank/DDBJ databases">
        <title>The Natural Products Discovery Center: Release of the First 8490 Sequenced Strains for Exploring Actinobacteria Biosynthetic Diversity.</title>
        <authorList>
            <person name="Kalkreuter E."/>
            <person name="Kautsar S.A."/>
            <person name="Yang D."/>
            <person name="Bader C.D."/>
            <person name="Teijaro C.N."/>
            <person name="Fluegel L."/>
            <person name="Davis C.M."/>
            <person name="Simpson J.R."/>
            <person name="Lauterbach L."/>
            <person name="Steele A.D."/>
            <person name="Gui C."/>
            <person name="Meng S."/>
            <person name="Li G."/>
            <person name="Viehrig K."/>
            <person name="Ye F."/>
            <person name="Su P."/>
            <person name="Kiefer A.F."/>
            <person name="Nichols A."/>
            <person name="Cepeda A.J."/>
            <person name="Yan W."/>
            <person name="Fan B."/>
            <person name="Jiang Y."/>
            <person name="Adhikari A."/>
            <person name="Zheng C.-J."/>
            <person name="Schuster L."/>
            <person name="Cowan T.M."/>
            <person name="Smanski M.J."/>
            <person name="Chevrette M.G."/>
            <person name="De Carvalho L.P.S."/>
            <person name="Shen B."/>
        </authorList>
    </citation>
    <scope>NUCLEOTIDE SEQUENCE [LARGE SCALE GENOMIC DNA]</scope>
    <source>
        <strain evidence="1 2">NPDC019275</strain>
    </source>
</reference>
<name>A0ABW7WZR6_9NOCA</name>
<dbReference type="RefSeq" id="WP_397092657.1">
    <property type="nucleotide sequence ID" value="NZ_JBIRYO010000007.1"/>
</dbReference>
<dbReference type="InterPro" id="IPR032710">
    <property type="entry name" value="NTF2-like_dom_sf"/>
</dbReference>
<protein>
    <submittedName>
        <fullName evidence="1">Ester cyclase</fullName>
    </submittedName>
</protein>
<dbReference type="Gene3D" id="3.10.450.50">
    <property type="match status" value="1"/>
</dbReference>
<keyword evidence="2" id="KW-1185">Reference proteome</keyword>
<dbReference type="InterPro" id="IPR009959">
    <property type="entry name" value="Cyclase_SnoaL-like"/>
</dbReference>
<gene>
    <name evidence="1" type="ORF">ACH49W_13325</name>
</gene>
<dbReference type="Pfam" id="PF07366">
    <property type="entry name" value="SnoaL"/>
    <property type="match status" value="1"/>
</dbReference>
<sequence>MSNNEIFVFRFVGGRIAETWGVIDVLGLMRQIGALPGTNTAT</sequence>
<organism evidence="1 2">
    <name type="scientific">Nocardia xishanensis</name>
    <dbReference type="NCBI Taxonomy" id="238964"/>
    <lineage>
        <taxon>Bacteria</taxon>
        <taxon>Bacillati</taxon>
        <taxon>Actinomycetota</taxon>
        <taxon>Actinomycetes</taxon>
        <taxon>Mycobacteriales</taxon>
        <taxon>Nocardiaceae</taxon>
        <taxon>Nocardia</taxon>
    </lineage>
</organism>
<accession>A0ABW7WZR6</accession>
<dbReference type="EMBL" id="JBIRYO010000007">
    <property type="protein sequence ID" value="MFI2474349.1"/>
    <property type="molecule type" value="Genomic_DNA"/>
</dbReference>
<proteinExistence type="predicted"/>